<feature type="transmembrane region" description="Helical" evidence="1">
    <location>
        <begin position="223"/>
        <end position="248"/>
    </location>
</feature>
<dbReference type="Proteomes" id="UP000597762">
    <property type="component" value="Unassembled WGS sequence"/>
</dbReference>
<gene>
    <name evidence="2" type="ORF">SPHA_18109</name>
</gene>
<sequence length="387" mass="45709">MSKYIFLSYSRLQTGNGSIIFPYFFSSFSPPPTFPSILLIYFFHSPIPFANLFPPIKNFLPISIQLSFIFLFSPLPIYTLVDTLSSFKLFTSPRDSSSFILSFYFIQLTHFLLFLSSSTYSYCILYYPSLSILFLFLFISILYLILYPPSASSYLFYTRFSFLFSLFLTTSLSFFLSFILFNPFLFFIFFFIPSLSSPYPFLFLILIHSLHVMNSSHPPMGHFFIFFILLPTLFLLLLYILFSIYLLISSLLNYIHMHCHLHQQPPATSLFSPVMKFTIFFFFHFLTFFSFFLFNFFASLLWSFLTLNSFHRPHYLSANEKMTLSCYFFFPCTFPPFNCATGLQSYITQAWLHTWLDNFKNFSHVFWSPILPLFFFVSLSFPFCPPQ</sequence>
<feature type="transmembrane region" description="Helical" evidence="1">
    <location>
        <begin position="101"/>
        <end position="120"/>
    </location>
</feature>
<protein>
    <submittedName>
        <fullName evidence="2">Uncharacterized protein</fullName>
    </submittedName>
</protein>
<comment type="caution">
    <text evidence="2">The sequence shown here is derived from an EMBL/GenBank/DDBJ whole genome shotgun (WGS) entry which is preliminary data.</text>
</comment>
<feature type="transmembrane region" description="Helical" evidence="1">
    <location>
        <begin position="366"/>
        <end position="384"/>
    </location>
</feature>
<feature type="transmembrane region" description="Helical" evidence="1">
    <location>
        <begin position="160"/>
        <end position="181"/>
    </location>
</feature>
<evidence type="ECO:0000313" key="3">
    <source>
        <dbReference type="Proteomes" id="UP000597762"/>
    </source>
</evidence>
<feature type="transmembrane region" description="Helical" evidence="1">
    <location>
        <begin position="126"/>
        <end position="148"/>
    </location>
</feature>
<accession>A0A812BIR3</accession>
<keyword evidence="1" id="KW-0812">Transmembrane</keyword>
<organism evidence="2 3">
    <name type="scientific">Acanthosepion pharaonis</name>
    <name type="common">Pharaoh cuttlefish</name>
    <name type="synonym">Sepia pharaonis</name>
    <dbReference type="NCBI Taxonomy" id="158019"/>
    <lineage>
        <taxon>Eukaryota</taxon>
        <taxon>Metazoa</taxon>
        <taxon>Spiralia</taxon>
        <taxon>Lophotrochozoa</taxon>
        <taxon>Mollusca</taxon>
        <taxon>Cephalopoda</taxon>
        <taxon>Coleoidea</taxon>
        <taxon>Decapodiformes</taxon>
        <taxon>Sepiida</taxon>
        <taxon>Sepiina</taxon>
        <taxon>Sepiidae</taxon>
        <taxon>Acanthosepion</taxon>
    </lineage>
</organism>
<feature type="transmembrane region" description="Helical" evidence="1">
    <location>
        <begin position="62"/>
        <end position="81"/>
    </location>
</feature>
<keyword evidence="3" id="KW-1185">Reference proteome</keyword>
<name>A0A812BIR3_ACAPH</name>
<reference evidence="2" key="1">
    <citation type="submission" date="2021-01" db="EMBL/GenBank/DDBJ databases">
        <authorList>
            <person name="Li R."/>
            <person name="Bekaert M."/>
        </authorList>
    </citation>
    <scope>NUCLEOTIDE SEQUENCE</scope>
    <source>
        <strain evidence="2">Farmed</strain>
    </source>
</reference>
<dbReference type="AlphaFoldDB" id="A0A812BIR3"/>
<evidence type="ECO:0000256" key="1">
    <source>
        <dbReference type="SAM" id="Phobius"/>
    </source>
</evidence>
<proteinExistence type="predicted"/>
<dbReference type="EMBL" id="CAHIKZ030000651">
    <property type="protein sequence ID" value="CAE1231468.1"/>
    <property type="molecule type" value="Genomic_DNA"/>
</dbReference>
<feature type="transmembrane region" description="Helical" evidence="1">
    <location>
        <begin position="279"/>
        <end position="305"/>
    </location>
</feature>
<keyword evidence="1" id="KW-1133">Transmembrane helix</keyword>
<keyword evidence="1" id="KW-0472">Membrane</keyword>
<feature type="transmembrane region" description="Helical" evidence="1">
    <location>
        <begin position="187"/>
        <end position="211"/>
    </location>
</feature>
<evidence type="ECO:0000313" key="2">
    <source>
        <dbReference type="EMBL" id="CAE1231468.1"/>
    </source>
</evidence>